<organism evidence="1 2">
    <name type="scientific">Xenopus laevis</name>
    <name type="common">African clawed frog</name>
    <dbReference type="NCBI Taxonomy" id="8355"/>
    <lineage>
        <taxon>Eukaryota</taxon>
        <taxon>Metazoa</taxon>
        <taxon>Chordata</taxon>
        <taxon>Craniata</taxon>
        <taxon>Vertebrata</taxon>
        <taxon>Euteleostomi</taxon>
        <taxon>Amphibia</taxon>
        <taxon>Batrachia</taxon>
        <taxon>Anura</taxon>
        <taxon>Pipoidea</taxon>
        <taxon>Pipidae</taxon>
        <taxon>Xenopodinae</taxon>
        <taxon>Xenopus</taxon>
        <taxon>Xenopus</taxon>
    </lineage>
</organism>
<accession>A0A974CEZ9</accession>
<name>A0A974CEZ9_XENLA</name>
<evidence type="ECO:0000313" key="2">
    <source>
        <dbReference type="Proteomes" id="UP000694892"/>
    </source>
</evidence>
<evidence type="ECO:0000313" key="1">
    <source>
        <dbReference type="EMBL" id="OCT71496.1"/>
    </source>
</evidence>
<dbReference type="EMBL" id="CM004478">
    <property type="protein sequence ID" value="OCT71496.1"/>
    <property type="molecule type" value="Genomic_DNA"/>
</dbReference>
<protein>
    <submittedName>
        <fullName evidence="1">Uncharacterized protein</fullName>
    </submittedName>
</protein>
<dbReference type="Proteomes" id="UP000694892">
    <property type="component" value="Chromosome 7L"/>
</dbReference>
<gene>
    <name evidence="1" type="ORF">XELAEV_18034472mg</name>
</gene>
<dbReference type="AlphaFoldDB" id="A0A974CEZ9"/>
<proteinExistence type="predicted"/>
<sequence>MENLYSTCYYKFQQPPARSTSAVGEISGTFKPKQLKSRLDISIVIMNGSIKEVLNEVRAPGQIVSLAGCIFPALRLKLPIDTMILLAERPILGKPDQSFEIIVRLVGFERSYILQFFGQYLSGN</sequence>
<reference evidence="2" key="1">
    <citation type="journal article" date="2016" name="Nature">
        <title>Genome evolution in the allotetraploid frog Xenopus laevis.</title>
        <authorList>
            <person name="Session A.M."/>
            <person name="Uno Y."/>
            <person name="Kwon T."/>
            <person name="Chapman J.A."/>
            <person name="Toyoda A."/>
            <person name="Takahashi S."/>
            <person name="Fukui A."/>
            <person name="Hikosaka A."/>
            <person name="Suzuki A."/>
            <person name="Kondo M."/>
            <person name="van Heeringen S.J."/>
            <person name="Quigley I."/>
            <person name="Heinz S."/>
            <person name="Ogino H."/>
            <person name="Ochi H."/>
            <person name="Hellsten U."/>
            <person name="Lyons J.B."/>
            <person name="Simakov O."/>
            <person name="Putnam N."/>
            <person name="Stites J."/>
            <person name="Kuroki Y."/>
            <person name="Tanaka T."/>
            <person name="Michiue T."/>
            <person name="Watanabe M."/>
            <person name="Bogdanovic O."/>
            <person name="Lister R."/>
            <person name="Georgiou G."/>
            <person name="Paranjpe S.S."/>
            <person name="van Kruijsbergen I."/>
            <person name="Shu S."/>
            <person name="Carlson J."/>
            <person name="Kinoshita T."/>
            <person name="Ohta Y."/>
            <person name="Mawaribuchi S."/>
            <person name="Jenkins J."/>
            <person name="Grimwood J."/>
            <person name="Schmutz J."/>
            <person name="Mitros T."/>
            <person name="Mozaffari S.V."/>
            <person name="Suzuki Y."/>
            <person name="Haramoto Y."/>
            <person name="Yamamoto T.S."/>
            <person name="Takagi C."/>
            <person name="Heald R."/>
            <person name="Miller K."/>
            <person name="Haudenschild C."/>
            <person name="Kitzman J."/>
            <person name="Nakayama T."/>
            <person name="Izutsu Y."/>
            <person name="Robert J."/>
            <person name="Fortriede J."/>
            <person name="Burns K."/>
            <person name="Lotay V."/>
            <person name="Karimi K."/>
            <person name="Yasuoka Y."/>
            <person name="Dichmann D.S."/>
            <person name="Flajnik M.F."/>
            <person name="Houston D.W."/>
            <person name="Shendure J."/>
            <person name="DuPasquier L."/>
            <person name="Vize P.D."/>
            <person name="Zorn A.M."/>
            <person name="Ito M."/>
            <person name="Marcotte E.M."/>
            <person name="Wallingford J.B."/>
            <person name="Ito Y."/>
            <person name="Asashima M."/>
            <person name="Ueno N."/>
            <person name="Matsuda Y."/>
            <person name="Veenstra G.J."/>
            <person name="Fujiyama A."/>
            <person name="Harland R.M."/>
            <person name="Taira M."/>
            <person name="Rokhsar D.S."/>
        </authorList>
    </citation>
    <scope>NUCLEOTIDE SEQUENCE [LARGE SCALE GENOMIC DNA]</scope>
    <source>
        <strain evidence="2">J</strain>
    </source>
</reference>